<protein>
    <submittedName>
        <fullName evidence="9">Sugar ABC transporter permease</fullName>
    </submittedName>
</protein>
<feature type="transmembrane region" description="Helical" evidence="7">
    <location>
        <begin position="91"/>
        <end position="112"/>
    </location>
</feature>
<comment type="subcellular location">
    <subcellularLocation>
        <location evidence="1 7">Cell membrane</location>
        <topology evidence="1 7">Multi-pass membrane protein</topology>
    </subcellularLocation>
</comment>
<reference evidence="9 10" key="1">
    <citation type="submission" date="2020-02" db="EMBL/GenBank/DDBJ databases">
        <authorList>
            <person name="Zheng R.K."/>
            <person name="Sun C.M."/>
        </authorList>
    </citation>
    <scope>NUCLEOTIDE SEQUENCE [LARGE SCALE GENOMIC DNA]</scope>
    <source>
        <strain evidence="10">rifampicinis</strain>
    </source>
</reference>
<dbReference type="AlphaFoldDB" id="A0A7S8EAK9"/>
<keyword evidence="4 7" id="KW-0812">Transmembrane</keyword>
<evidence type="ECO:0000313" key="10">
    <source>
        <dbReference type="Proteomes" id="UP000594468"/>
    </source>
</evidence>
<dbReference type="InterPro" id="IPR035906">
    <property type="entry name" value="MetI-like_sf"/>
</dbReference>
<keyword evidence="6 7" id="KW-0472">Membrane</keyword>
<feature type="domain" description="ABC transmembrane type-1" evidence="8">
    <location>
        <begin position="87"/>
        <end position="300"/>
    </location>
</feature>
<dbReference type="GO" id="GO:0005886">
    <property type="term" value="C:plasma membrane"/>
    <property type="evidence" value="ECO:0007669"/>
    <property type="project" value="UniProtKB-SubCell"/>
</dbReference>
<feature type="transmembrane region" description="Helical" evidence="7">
    <location>
        <begin position="124"/>
        <end position="146"/>
    </location>
</feature>
<evidence type="ECO:0000256" key="6">
    <source>
        <dbReference type="ARBA" id="ARBA00023136"/>
    </source>
</evidence>
<feature type="transmembrane region" description="Helical" evidence="7">
    <location>
        <begin position="27"/>
        <end position="49"/>
    </location>
</feature>
<name>A0A7S8EAK9_9CHLR</name>
<evidence type="ECO:0000259" key="8">
    <source>
        <dbReference type="PROSITE" id="PS50928"/>
    </source>
</evidence>
<evidence type="ECO:0000256" key="5">
    <source>
        <dbReference type="ARBA" id="ARBA00022989"/>
    </source>
</evidence>
<dbReference type="Pfam" id="PF00528">
    <property type="entry name" value="BPD_transp_1"/>
    <property type="match status" value="1"/>
</dbReference>
<dbReference type="InterPro" id="IPR051393">
    <property type="entry name" value="ABC_transporter_permease"/>
</dbReference>
<evidence type="ECO:0000256" key="2">
    <source>
        <dbReference type="ARBA" id="ARBA00022448"/>
    </source>
</evidence>
<dbReference type="GO" id="GO:0055085">
    <property type="term" value="P:transmembrane transport"/>
    <property type="evidence" value="ECO:0007669"/>
    <property type="project" value="InterPro"/>
</dbReference>
<comment type="similarity">
    <text evidence="7">Belongs to the binding-protein-dependent transport system permease family.</text>
</comment>
<evidence type="ECO:0000256" key="1">
    <source>
        <dbReference type="ARBA" id="ARBA00004651"/>
    </source>
</evidence>
<evidence type="ECO:0000256" key="4">
    <source>
        <dbReference type="ARBA" id="ARBA00022692"/>
    </source>
</evidence>
<feature type="transmembrane region" description="Helical" evidence="7">
    <location>
        <begin position="279"/>
        <end position="299"/>
    </location>
</feature>
<dbReference type="InterPro" id="IPR000515">
    <property type="entry name" value="MetI-like"/>
</dbReference>
<sequence length="307" mass="35096">MENTTKLTDNIQTEEFFLQKKEWRDTFIGYAFVLPFLILFTIFTLYPILQGFWISLHDWELVGTNIQFVGLNNYNRLLNDKLFWSSLEHTIVFVILSGPVLVIIGLLFALMLNRKIRGMGIFRTLFYMPNILSVAVVGLIFARIFASDQRGLINAVLIPLGIEPIQWTLDSRLAMPVLAITTLWWTVGFNTLVFLAGLQGIDESLYDAAKVDGANNWQIFRRITLPSLRRSMTFVTVLQVIGSFQVFGQVDVITGGGPSGATRTIVYYIYERSFDYWQLGYGSAMAFVLFILLFVLSIVQLRLREEN</sequence>
<dbReference type="Gene3D" id="1.10.3720.10">
    <property type="entry name" value="MetI-like"/>
    <property type="match status" value="1"/>
</dbReference>
<dbReference type="Proteomes" id="UP000594468">
    <property type="component" value="Chromosome"/>
</dbReference>
<dbReference type="EMBL" id="CP062983">
    <property type="protein sequence ID" value="QPC83394.1"/>
    <property type="molecule type" value="Genomic_DNA"/>
</dbReference>
<dbReference type="CDD" id="cd06261">
    <property type="entry name" value="TM_PBP2"/>
    <property type="match status" value="1"/>
</dbReference>
<keyword evidence="2 7" id="KW-0813">Transport</keyword>
<proteinExistence type="inferred from homology"/>
<dbReference type="SUPFAM" id="SSF161098">
    <property type="entry name" value="MetI-like"/>
    <property type="match status" value="1"/>
</dbReference>
<feature type="transmembrane region" description="Helical" evidence="7">
    <location>
        <begin position="173"/>
        <end position="196"/>
    </location>
</feature>
<evidence type="ECO:0000256" key="7">
    <source>
        <dbReference type="RuleBase" id="RU363032"/>
    </source>
</evidence>
<gene>
    <name evidence="9" type="ORF">G4Y79_03155</name>
</gene>
<keyword evidence="10" id="KW-1185">Reference proteome</keyword>
<dbReference type="RefSeq" id="WP_195171461.1">
    <property type="nucleotide sequence ID" value="NZ_CP062983.1"/>
</dbReference>
<dbReference type="KEGG" id="pmet:G4Y79_03155"/>
<dbReference type="PANTHER" id="PTHR30193">
    <property type="entry name" value="ABC TRANSPORTER PERMEASE PROTEIN"/>
    <property type="match status" value="1"/>
</dbReference>
<accession>A0A7S8EAK9</accession>
<feature type="transmembrane region" description="Helical" evidence="7">
    <location>
        <begin position="231"/>
        <end position="250"/>
    </location>
</feature>
<keyword evidence="3" id="KW-1003">Cell membrane</keyword>
<keyword evidence="5 7" id="KW-1133">Transmembrane helix</keyword>
<organism evidence="9 10">
    <name type="scientific">Phototrophicus methaneseepsis</name>
    <dbReference type="NCBI Taxonomy" id="2710758"/>
    <lineage>
        <taxon>Bacteria</taxon>
        <taxon>Bacillati</taxon>
        <taxon>Chloroflexota</taxon>
        <taxon>Candidatus Thermofontia</taxon>
        <taxon>Phototrophicales</taxon>
        <taxon>Phototrophicaceae</taxon>
        <taxon>Phototrophicus</taxon>
    </lineage>
</organism>
<dbReference type="PROSITE" id="PS50928">
    <property type="entry name" value="ABC_TM1"/>
    <property type="match status" value="1"/>
</dbReference>
<dbReference type="PANTHER" id="PTHR30193:SF37">
    <property type="entry name" value="INNER MEMBRANE ABC TRANSPORTER PERMEASE PROTEIN YCJO"/>
    <property type="match status" value="1"/>
</dbReference>
<evidence type="ECO:0000256" key="3">
    <source>
        <dbReference type="ARBA" id="ARBA00022475"/>
    </source>
</evidence>
<evidence type="ECO:0000313" key="9">
    <source>
        <dbReference type="EMBL" id="QPC83394.1"/>
    </source>
</evidence>